<gene>
    <name evidence="3" type="ORF">BST86_09445</name>
</gene>
<dbReference type="Pfam" id="PF13098">
    <property type="entry name" value="Thioredoxin_2"/>
    <property type="match status" value="1"/>
</dbReference>
<organism evidence="3 4">
    <name type="scientific">Nonlabens agnitus</name>
    <dbReference type="NCBI Taxonomy" id="870484"/>
    <lineage>
        <taxon>Bacteria</taxon>
        <taxon>Pseudomonadati</taxon>
        <taxon>Bacteroidota</taxon>
        <taxon>Flavobacteriia</taxon>
        <taxon>Flavobacteriales</taxon>
        <taxon>Flavobacteriaceae</taxon>
        <taxon>Nonlabens</taxon>
    </lineage>
</organism>
<accession>A0A2S9WV19</accession>
<evidence type="ECO:0000259" key="2">
    <source>
        <dbReference type="Pfam" id="PF13098"/>
    </source>
</evidence>
<name>A0A2S9WV19_9FLAO</name>
<dbReference type="InterPro" id="IPR036249">
    <property type="entry name" value="Thioredoxin-like_sf"/>
</dbReference>
<feature type="chain" id="PRO_5015735612" evidence="1">
    <location>
        <begin position="19"/>
        <end position="175"/>
    </location>
</feature>
<proteinExistence type="predicted"/>
<dbReference type="AlphaFoldDB" id="A0A2S9WV19"/>
<reference evidence="3 4" key="1">
    <citation type="submission" date="2016-11" db="EMBL/GenBank/DDBJ databases">
        <title>Trade-off between light-utilization and light-protection in marine flavobacteria.</title>
        <authorList>
            <person name="Kumagai Y."/>
        </authorList>
    </citation>
    <scope>NUCLEOTIDE SEQUENCE [LARGE SCALE GENOMIC DNA]</scope>
    <source>
        <strain evidence="3 4">JCM 17109</strain>
    </source>
</reference>
<evidence type="ECO:0000256" key="1">
    <source>
        <dbReference type="SAM" id="SignalP"/>
    </source>
</evidence>
<evidence type="ECO:0000313" key="3">
    <source>
        <dbReference type="EMBL" id="PRP67304.1"/>
    </source>
</evidence>
<dbReference type="Gene3D" id="3.40.30.10">
    <property type="entry name" value="Glutaredoxin"/>
    <property type="match status" value="1"/>
</dbReference>
<dbReference type="OrthoDB" id="9811036at2"/>
<dbReference type="RefSeq" id="WP_105983048.1">
    <property type="nucleotide sequence ID" value="NZ_MQUC01000003.1"/>
</dbReference>
<evidence type="ECO:0000313" key="4">
    <source>
        <dbReference type="Proteomes" id="UP000239532"/>
    </source>
</evidence>
<keyword evidence="4" id="KW-1185">Reference proteome</keyword>
<sequence>MKRFLFIIFLFSAGICSAQVNWMTMNEALAAQKKQPRKILFKTYTETCPNCKWMDKHAFAKAEIASFINANYYPVKFDAEGKEPITYKGISYGNKNYKKFPGAQHEFAEAMKIFEYPTLIFFDENADVINPVPGKMGPKKLEIYITMLADDTYKSIRTGKDWADYQANFNYQLQD</sequence>
<dbReference type="SUPFAM" id="SSF52833">
    <property type="entry name" value="Thioredoxin-like"/>
    <property type="match status" value="1"/>
</dbReference>
<feature type="domain" description="Thioredoxin-like fold" evidence="2">
    <location>
        <begin position="33"/>
        <end position="144"/>
    </location>
</feature>
<dbReference type="Proteomes" id="UP000239532">
    <property type="component" value="Unassembled WGS sequence"/>
</dbReference>
<protein>
    <submittedName>
        <fullName evidence="3">Thioredoxin family protein</fullName>
    </submittedName>
</protein>
<dbReference type="EMBL" id="MQUC01000003">
    <property type="protein sequence ID" value="PRP67304.1"/>
    <property type="molecule type" value="Genomic_DNA"/>
</dbReference>
<feature type="signal peptide" evidence="1">
    <location>
        <begin position="1"/>
        <end position="18"/>
    </location>
</feature>
<dbReference type="InterPro" id="IPR012336">
    <property type="entry name" value="Thioredoxin-like_fold"/>
</dbReference>
<keyword evidence="1" id="KW-0732">Signal</keyword>
<comment type="caution">
    <text evidence="3">The sequence shown here is derived from an EMBL/GenBank/DDBJ whole genome shotgun (WGS) entry which is preliminary data.</text>
</comment>